<accession>A0A6A5ZYU4</accession>
<dbReference type="RefSeq" id="XP_033519122.1">
    <property type="nucleotide sequence ID" value="XM_033662013.1"/>
</dbReference>
<reference evidence="2" key="1">
    <citation type="journal article" date="2020" name="Stud. Mycol.">
        <title>101 Dothideomycetes genomes: a test case for predicting lifestyles and emergence of pathogens.</title>
        <authorList>
            <person name="Haridas S."/>
            <person name="Albert R."/>
            <person name="Binder M."/>
            <person name="Bloem J."/>
            <person name="Labutti K."/>
            <person name="Salamov A."/>
            <person name="Andreopoulos B."/>
            <person name="Baker S."/>
            <person name="Barry K."/>
            <person name="Bills G."/>
            <person name="Bluhm B."/>
            <person name="Cannon C."/>
            <person name="Castanera R."/>
            <person name="Culley D."/>
            <person name="Daum C."/>
            <person name="Ezra D."/>
            <person name="Gonzalez J."/>
            <person name="Henrissat B."/>
            <person name="Kuo A."/>
            <person name="Liang C."/>
            <person name="Lipzen A."/>
            <person name="Lutzoni F."/>
            <person name="Magnuson J."/>
            <person name="Mondo S."/>
            <person name="Nolan M."/>
            <person name="Ohm R."/>
            <person name="Pangilinan J."/>
            <person name="Park H.-J."/>
            <person name="Ramirez L."/>
            <person name="Alfaro M."/>
            <person name="Sun H."/>
            <person name="Tritt A."/>
            <person name="Yoshinaga Y."/>
            <person name="Zwiers L.-H."/>
            <person name="Turgeon B."/>
            <person name="Goodwin S."/>
            <person name="Spatafora J."/>
            <person name="Crous P."/>
            <person name="Grigoriev I."/>
        </authorList>
    </citation>
    <scope>NUCLEOTIDE SEQUENCE</scope>
    <source>
        <strain evidence="2">CBS 119687</strain>
    </source>
</reference>
<dbReference type="EMBL" id="ML977518">
    <property type="protein sequence ID" value="KAF2124729.1"/>
    <property type="molecule type" value="Genomic_DNA"/>
</dbReference>
<evidence type="ECO:0000313" key="2">
    <source>
        <dbReference type="EMBL" id="KAF2124729.1"/>
    </source>
</evidence>
<proteinExistence type="predicted"/>
<feature type="region of interest" description="Disordered" evidence="1">
    <location>
        <begin position="1"/>
        <end position="34"/>
    </location>
</feature>
<feature type="compositionally biased region" description="Polar residues" evidence="1">
    <location>
        <begin position="1"/>
        <end position="11"/>
    </location>
</feature>
<feature type="compositionally biased region" description="Basic residues" evidence="1">
    <location>
        <begin position="92"/>
        <end position="110"/>
    </location>
</feature>
<dbReference type="GeneID" id="54402445"/>
<name>A0A6A5ZYU4_9PLEO</name>
<keyword evidence="3" id="KW-1185">Reference proteome</keyword>
<gene>
    <name evidence="2" type="ORF">P153DRAFT_126185</name>
</gene>
<sequence>MTRQISPSSCVLQERTGGRRSHAQTKPGTRTRETVVKPWRRCRWAVGLRKELARVAYHARTTRQGNYLQTAAARRKGRKKRGGEAGRGKAGQAKRKIRKQASKQARGKGRMRAAHLHDQVFSRCSNSLCVFPAHWPALRCCSR</sequence>
<organism evidence="2 3">
    <name type="scientific">Dothidotthia symphoricarpi CBS 119687</name>
    <dbReference type="NCBI Taxonomy" id="1392245"/>
    <lineage>
        <taxon>Eukaryota</taxon>
        <taxon>Fungi</taxon>
        <taxon>Dikarya</taxon>
        <taxon>Ascomycota</taxon>
        <taxon>Pezizomycotina</taxon>
        <taxon>Dothideomycetes</taxon>
        <taxon>Pleosporomycetidae</taxon>
        <taxon>Pleosporales</taxon>
        <taxon>Dothidotthiaceae</taxon>
        <taxon>Dothidotthia</taxon>
    </lineage>
</organism>
<feature type="region of interest" description="Disordered" evidence="1">
    <location>
        <begin position="67"/>
        <end position="110"/>
    </location>
</feature>
<evidence type="ECO:0000313" key="3">
    <source>
        <dbReference type="Proteomes" id="UP000799771"/>
    </source>
</evidence>
<evidence type="ECO:0000256" key="1">
    <source>
        <dbReference type="SAM" id="MobiDB-lite"/>
    </source>
</evidence>
<protein>
    <submittedName>
        <fullName evidence="2">Uncharacterized protein</fullName>
    </submittedName>
</protein>
<dbReference type="AlphaFoldDB" id="A0A6A5ZYU4"/>
<dbReference type="Proteomes" id="UP000799771">
    <property type="component" value="Unassembled WGS sequence"/>
</dbReference>